<proteinExistence type="predicted"/>
<sequence>MSSILISRLVLHLRDPKILQGTQNSTTVLSNQVDPTLSTLGPNTFGTNYTAFSSFWKQTRQTESSASKSRTTASSMFTESSSGYDCDAETRTRFGRREVQEDRIDEESIREEPIELKDLSIRSDRGQGHV</sequence>
<gene>
    <name evidence="2" type="ORF">AAF712_011367</name>
</gene>
<accession>A0ABR2ZLF4</accession>
<dbReference type="Proteomes" id="UP001437256">
    <property type="component" value="Unassembled WGS sequence"/>
</dbReference>
<evidence type="ECO:0000313" key="2">
    <source>
        <dbReference type="EMBL" id="KAL0061764.1"/>
    </source>
</evidence>
<comment type="caution">
    <text evidence="2">The sequence shown here is derived from an EMBL/GenBank/DDBJ whole genome shotgun (WGS) entry which is preliminary data.</text>
</comment>
<feature type="region of interest" description="Disordered" evidence="1">
    <location>
        <begin position="61"/>
        <end position="111"/>
    </location>
</feature>
<dbReference type="EMBL" id="JBBXMP010000123">
    <property type="protein sequence ID" value="KAL0061764.1"/>
    <property type="molecule type" value="Genomic_DNA"/>
</dbReference>
<organism evidence="2 3">
    <name type="scientific">Marasmius tenuissimus</name>
    <dbReference type="NCBI Taxonomy" id="585030"/>
    <lineage>
        <taxon>Eukaryota</taxon>
        <taxon>Fungi</taxon>
        <taxon>Dikarya</taxon>
        <taxon>Basidiomycota</taxon>
        <taxon>Agaricomycotina</taxon>
        <taxon>Agaricomycetes</taxon>
        <taxon>Agaricomycetidae</taxon>
        <taxon>Agaricales</taxon>
        <taxon>Marasmiineae</taxon>
        <taxon>Marasmiaceae</taxon>
        <taxon>Marasmius</taxon>
    </lineage>
</organism>
<feature type="compositionally biased region" description="Low complexity" evidence="1">
    <location>
        <begin position="64"/>
        <end position="75"/>
    </location>
</feature>
<evidence type="ECO:0000256" key="1">
    <source>
        <dbReference type="SAM" id="MobiDB-lite"/>
    </source>
</evidence>
<reference evidence="2 3" key="1">
    <citation type="submission" date="2024-05" db="EMBL/GenBank/DDBJ databases">
        <title>A draft genome resource for the thread blight pathogen Marasmius tenuissimus strain MS-2.</title>
        <authorList>
            <person name="Yulfo-Soto G.E."/>
            <person name="Baruah I.K."/>
            <person name="Amoako-Attah I."/>
            <person name="Bukari Y."/>
            <person name="Meinhardt L.W."/>
            <person name="Bailey B.A."/>
            <person name="Cohen S.P."/>
        </authorList>
    </citation>
    <scope>NUCLEOTIDE SEQUENCE [LARGE SCALE GENOMIC DNA]</scope>
    <source>
        <strain evidence="2 3">MS-2</strain>
    </source>
</reference>
<protein>
    <submittedName>
        <fullName evidence="2">Uncharacterized protein</fullName>
    </submittedName>
</protein>
<evidence type="ECO:0000313" key="3">
    <source>
        <dbReference type="Proteomes" id="UP001437256"/>
    </source>
</evidence>
<feature type="compositionally biased region" description="Basic and acidic residues" evidence="1">
    <location>
        <begin position="88"/>
        <end position="111"/>
    </location>
</feature>
<name>A0ABR2ZLF4_9AGAR</name>
<keyword evidence="3" id="KW-1185">Reference proteome</keyword>